<dbReference type="SUPFAM" id="SSF56399">
    <property type="entry name" value="ADP-ribosylation"/>
    <property type="match status" value="1"/>
</dbReference>
<organism evidence="1 2">
    <name type="scientific">Anaerostipes butyraticus</name>
    <dbReference type="NCBI Taxonomy" id="645466"/>
    <lineage>
        <taxon>Bacteria</taxon>
        <taxon>Bacillati</taxon>
        <taxon>Bacillota</taxon>
        <taxon>Clostridia</taxon>
        <taxon>Lachnospirales</taxon>
        <taxon>Lachnospiraceae</taxon>
        <taxon>Anaerostipes</taxon>
    </lineage>
</organism>
<dbReference type="AlphaFoldDB" id="A0A916VE26"/>
<keyword evidence="2" id="KW-1185">Reference proteome</keyword>
<dbReference type="RefSeq" id="WP_201311560.1">
    <property type="nucleotide sequence ID" value="NZ_BLYI01000047.1"/>
</dbReference>
<evidence type="ECO:0000313" key="2">
    <source>
        <dbReference type="Proteomes" id="UP000613208"/>
    </source>
</evidence>
<proteinExistence type="predicted"/>
<protein>
    <recommendedName>
        <fullName evidence="3">DUF3990 domain-containing protein</fullName>
    </recommendedName>
</protein>
<gene>
    <name evidence="1" type="ORF">ANBU17_22150</name>
</gene>
<dbReference type="EMBL" id="BLYI01000047">
    <property type="protein sequence ID" value="GFO85868.1"/>
    <property type="molecule type" value="Genomic_DNA"/>
</dbReference>
<accession>A0A916VE26</accession>
<sequence>MYHHSPNLVLGFHGCTKKVFKKILFHHEELEFSNNSYDWLGNGIYFWENSYDRAMDWAKGHCKDEEPAVIGTVLDLGFCLDLMDYASMQVLKNGYDLLKEESRIFNTELPVNRNIGKNTDLLIRELDCAVIERIHLYNHMVDGNDEYDSVRGAFIEGKPVYPGSGFRDRTHIQICVRNPNCIKGYFAPKIENENYSSV</sequence>
<evidence type="ECO:0008006" key="3">
    <source>
        <dbReference type="Google" id="ProtNLM"/>
    </source>
</evidence>
<reference evidence="1" key="1">
    <citation type="submission" date="2020-06" db="EMBL/GenBank/DDBJ databases">
        <title>Characterization of fructooligosaccharide metabolism and fructooligosaccharide-degrading enzymes in human commensal butyrate producers.</title>
        <authorList>
            <person name="Tanno H."/>
            <person name="Fujii T."/>
            <person name="Hirano K."/>
            <person name="Maeno S."/>
            <person name="Tonozuka T."/>
            <person name="Sakamoto M."/>
            <person name="Ohkuma M."/>
            <person name="Tochio T."/>
            <person name="Endo A."/>
        </authorList>
    </citation>
    <scope>NUCLEOTIDE SEQUENCE</scope>
    <source>
        <strain evidence="1">JCM 17466</strain>
    </source>
</reference>
<dbReference type="Proteomes" id="UP000613208">
    <property type="component" value="Unassembled WGS sequence"/>
</dbReference>
<evidence type="ECO:0000313" key="1">
    <source>
        <dbReference type="EMBL" id="GFO85868.1"/>
    </source>
</evidence>
<comment type="caution">
    <text evidence="1">The sequence shown here is derived from an EMBL/GenBank/DDBJ whole genome shotgun (WGS) entry which is preliminary data.</text>
</comment>
<name>A0A916VE26_9FIRM</name>